<dbReference type="OrthoDB" id="8601928at2"/>
<keyword evidence="2" id="KW-0732">Signal</keyword>
<protein>
    <recommendedName>
        <fullName evidence="5">Periplasmic protein</fullName>
    </recommendedName>
</protein>
<organism evidence="3 4">
    <name type="scientific">Conchiformibius steedae</name>
    <dbReference type="NCBI Taxonomy" id="153493"/>
    <lineage>
        <taxon>Bacteria</taxon>
        <taxon>Pseudomonadati</taxon>
        <taxon>Pseudomonadota</taxon>
        <taxon>Betaproteobacteria</taxon>
        <taxon>Neisseriales</taxon>
        <taxon>Neisseriaceae</taxon>
        <taxon>Conchiformibius</taxon>
    </lineage>
</organism>
<evidence type="ECO:0000313" key="3">
    <source>
        <dbReference type="EMBL" id="RRD90317.1"/>
    </source>
</evidence>
<comment type="caution">
    <text evidence="3">The sequence shown here is derived from an EMBL/GenBank/DDBJ whole genome shotgun (WGS) entry which is preliminary data.</text>
</comment>
<reference evidence="3 4" key="1">
    <citation type="submission" date="2018-11" db="EMBL/GenBank/DDBJ databases">
        <title>Genomes From Bacteria Associated with the Canine Oral Cavity: a Test Case for Automated Genome-Based Taxonomic Assignment.</title>
        <authorList>
            <person name="Coil D.A."/>
            <person name="Jospin G."/>
            <person name="Darling A.E."/>
            <person name="Wallis C."/>
            <person name="Davis I.J."/>
            <person name="Harris S."/>
            <person name="Eisen J.A."/>
            <person name="Holcombe L.J."/>
            <person name="O'Flynn C."/>
        </authorList>
    </citation>
    <scope>NUCLEOTIDE SEQUENCE [LARGE SCALE GENOMIC DNA]</scope>
    <source>
        <strain evidence="3 4">COT-280</strain>
    </source>
</reference>
<accession>A0A3P2A4D9</accession>
<feature type="coiled-coil region" evidence="1">
    <location>
        <begin position="123"/>
        <end position="183"/>
    </location>
</feature>
<name>A0A3P2A4D9_9NEIS</name>
<dbReference type="RefSeq" id="WP_124794528.1">
    <property type="nucleotide sequence ID" value="NZ_RQYC01000006.1"/>
</dbReference>
<evidence type="ECO:0000256" key="1">
    <source>
        <dbReference type="SAM" id="Coils"/>
    </source>
</evidence>
<proteinExistence type="predicted"/>
<dbReference type="AlphaFoldDB" id="A0A3P2A4D9"/>
<evidence type="ECO:0008006" key="5">
    <source>
        <dbReference type="Google" id="ProtNLM"/>
    </source>
</evidence>
<gene>
    <name evidence="3" type="ORF">EII21_05180</name>
</gene>
<evidence type="ECO:0000256" key="2">
    <source>
        <dbReference type="SAM" id="SignalP"/>
    </source>
</evidence>
<dbReference type="STRING" id="1121352.GCA_000620925_00754"/>
<feature type="chain" id="PRO_5018190820" description="Periplasmic protein" evidence="2">
    <location>
        <begin position="21"/>
        <end position="187"/>
    </location>
</feature>
<keyword evidence="1" id="KW-0175">Coiled coil</keyword>
<dbReference type="Proteomes" id="UP000269923">
    <property type="component" value="Unassembled WGS sequence"/>
</dbReference>
<sequence length="187" mass="19673">MKKPLIILSFAAAVSPVLDAKVYSCGSGCYSDKAKGSKGYANLGKQIGTYTSIKRQDSLDNVAEAKPAAPEVAVQHAHGNRARAARPVPVAVKRPVAPRPLPAVAVARPKAVPAARGGGGGRRTILEQELANERNALAAAQKALADGRVVSAGKTDTAHQGRVRQLESAVLDRQQNIQALQRELSRM</sequence>
<evidence type="ECO:0000313" key="4">
    <source>
        <dbReference type="Proteomes" id="UP000269923"/>
    </source>
</evidence>
<keyword evidence="4" id="KW-1185">Reference proteome</keyword>
<dbReference type="EMBL" id="RQYC01000006">
    <property type="protein sequence ID" value="RRD90317.1"/>
    <property type="molecule type" value="Genomic_DNA"/>
</dbReference>
<feature type="signal peptide" evidence="2">
    <location>
        <begin position="1"/>
        <end position="20"/>
    </location>
</feature>